<proteinExistence type="predicted"/>
<comment type="caution">
    <text evidence="1">The sequence shown here is derived from an EMBL/GenBank/DDBJ whole genome shotgun (WGS) entry which is preliminary data.</text>
</comment>
<evidence type="ECO:0000313" key="2">
    <source>
        <dbReference type="Proteomes" id="UP000467700"/>
    </source>
</evidence>
<reference evidence="1 2" key="1">
    <citation type="submission" date="2020-01" db="EMBL/GenBank/DDBJ databases">
        <authorList>
            <person name="Gupta K D."/>
        </authorList>
    </citation>
    <scope>NUCLEOTIDE SEQUENCE [LARGE SCALE GENOMIC DNA]</scope>
</reference>
<dbReference type="Proteomes" id="UP000467700">
    <property type="component" value="Unassembled WGS sequence"/>
</dbReference>
<organism evidence="1 2">
    <name type="scientific">Cyclocybe aegerita</name>
    <name type="common">Black poplar mushroom</name>
    <name type="synonym">Agrocybe aegerita</name>
    <dbReference type="NCBI Taxonomy" id="1973307"/>
    <lineage>
        <taxon>Eukaryota</taxon>
        <taxon>Fungi</taxon>
        <taxon>Dikarya</taxon>
        <taxon>Basidiomycota</taxon>
        <taxon>Agaricomycotina</taxon>
        <taxon>Agaricomycetes</taxon>
        <taxon>Agaricomycetidae</taxon>
        <taxon>Agaricales</taxon>
        <taxon>Agaricineae</taxon>
        <taxon>Bolbitiaceae</taxon>
        <taxon>Cyclocybe</taxon>
    </lineage>
</organism>
<dbReference type="OrthoDB" id="3257543at2759"/>
<keyword evidence="2" id="KW-1185">Reference proteome</keyword>
<dbReference type="EMBL" id="CACVBS010000077">
    <property type="protein sequence ID" value="CAA7269293.1"/>
    <property type="molecule type" value="Genomic_DNA"/>
</dbReference>
<name>A0A8S0XR88_CYCAE</name>
<gene>
    <name evidence="1" type="ORF">AAE3_LOCUS11590</name>
</gene>
<dbReference type="Pfam" id="PF14223">
    <property type="entry name" value="Retrotran_gag_2"/>
    <property type="match status" value="1"/>
</dbReference>
<sequence>MSSSVSLSTFPKLNATNYNTWKQDMTAWFCAAGLWRIVDGKQSAPVLASPATGADLIAEDTWLIKVDHAAGALALSVEEEQRIHFDGIDDDPVKMWKALQDVFVQRCPGTRFDAYDNLFSIQKKEGESLQSLMNHVDEAIHRIKELCDKDFTLPKLDNELNCMALICALPEEYQSFVSLPHLMEKMDKDAVRSPGVV</sequence>
<accession>A0A8S0XR88</accession>
<dbReference type="AlphaFoldDB" id="A0A8S0XR88"/>
<evidence type="ECO:0008006" key="3">
    <source>
        <dbReference type="Google" id="ProtNLM"/>
    </source>
</evidence>
<evidence type="ECO:0000313" key="1">
    <source>
        <dbReference type="EMBL" id="CAA7269293.1"/>
    </source>
</evidence>
<protein>
    <recommendedName>
        <fullName evidence="3">DUF4219 domain-containing protein</fullName>
    </recommendedName>
</protein>